<dbReference type="Gene3D" id="3.40.50.1010">
    <property type="entry name" value="5'-nuclease"/>
    <property type="match status" value="1"/>
</dbReference>
<protein>
    <recommendedName>
        <fullName evidence="5">Ribonuclease VapC</fullName>
        <shortName evidence="5">RNase VapC</shortName>
        <ecNumber evidence="5">3.1.-.-</ecNumber>
    </recommendedName>
    <alternativeName>
        <fullName evidence="5">Toxin VapC</fullName>
    </alternativeName>
</protein>
<dbReference type="KEGG" id="this:HZT40_11825"/>
<dbReference type="Proteomes" id="UP000510621">
    <property type="component" value="Chromosome"/>
</dbReference>
<dbReference type="InterPro" id="IPR029060">
    <property type="entry name" value="PIN-like_dom_sf"/>
</dbReference>
<name>A0A7L6ATA1_9GAMM</name>
<dbReference type="PANTHER" id="PTHR39664">
    <property type="match status" value="1"/>
</dbReference>
<keyword evidence="3 5" id="KW-0479">Metal-binding</keyword>
<evidence type="ECO:0000259" key="6">
    <source>
        <dbReference type="Pfam" id="PF01850"/>
    </source>
</evidence>
<keyword evidence="5" id="KW-0800">Toxin</keyword>
<keyword evidence="2 5" id="KW-0540">Nuclease</keyword>
<dbReference type="GO" id="GO:0016787">
    <property type="term" value="F:hydrolase activity"/>
    <property type="evidence" value="ECO:0007669"/>
    <property type="project" value="UniProtKB-KW"/>
</dbReference>
<evidence type="ECO:0000256" key="1">
    <source>
        <dbReference type="ARBA" id="ARBA00022649"/>
    </source>
</evidence>
<dbReference type="EC" id="3.1.-.-" evidence="5"/>
<dbReference type="HAMAP" id="MF_00265">
    <property type="entry name" value="VapC_Nob1"/>
    <property type="match status" value="1"/>
</dbReference>
<dbReference type="InterPro" id="IPR002716">
    <property type="entry name" value="PIN_dom"/>
</dbReference>
<sequence>MIAVDTNVLVRVLTDDKESPEQTRQARALVTAAGRVFVPQVVQVEFVWVLEQAYGFEKEEVMDALQVLWDDPVYCLQHETHFILALTRFRNSNAGFADSIIAVESRQVGMDLWTFDRKLGKQDGVQRLTQESLTGYAKHAG</sequence>
<evidence type="ECO:0000256" key="5">
    <source>
        <dbReference type="HAMAP-Rule" id="MF_00265"/>
    </source>
</evidence>
<evidence type="ECO:0000256" key="2">
    <source>
        <dbReference type="ARBA" id="ARBA00022722"/>
    </source>
</evidence>
<dbReference type="PANTHER" id="PTHR39664:SF2">
    <property type="entry name" value="NUCLEIC ACID-BINDING PROTEIN, CONTAINING PIN DOMAIN-RELATED"/>
    <property type="match status" value="1"/>
</dbReference>
<gene>
    <name evidence="5" type="primary">vapC</name>
    <name evidence="7" type="ORF">HZT40_11825</name>
</gene>
<feature type="domain" description="PIN" evidence="6">
    <location>
        <begin position="2"/>
        <end position="121"/>
    </location>
</feature>
<evidence type="ECO:0000313" key="7">
    <source>
        <dbReference type="EMBL" id="QLQ32157.1"/>
    </source>
</evidence>
<comment type="function">
    <text evidence="5">Toxic component of a toxin-antitoxin (TA) system. An RNase.</text>
</comment>
<feature type="binding site" evidence="5">
    <location>
        <position position="98"/>
    </location>
    <ligand>
        <name>Mg(2+)</name>
        <dbReference type="ChEBI" id="CHEBI:18420"/>
    </ligand>
</feature>
<dbReference type="GO" id="GO:0004540">
    <property type="term" value="F:RNA nuclease activity"/>
    <property type="evidence" value="ECO:0007669"/>
    <property type="project" value="InterPro"/>
</dbReference>
<dbReference type="SUPFAM" id="SSF88723">
    <property type="entry name" value="PIN domain-like"/>
    <property type="match status" value="1"/>
</dbReference>
<comment type="similarity">
    <text evidence="5">Belongs to the PINc/VapC protein family.</text>
</comment>
<proteinExistence type="inferred from homology"/>
<dbReference type="InterPro" id="IPR022907">
    <property type="entry name" value="VapC_family"/>
</dbReference>
<reference evidence="7" key="1">
    <citation type="submission" date="2020-06" db="EMBL/GenBank/DDBJ databases">
        <title>Analysis procedures for assessing recovery of high quality, complete, closed genomes from Nanopore long read metagenome sequencing.</title>
        <authorList>
            <person name="Bessarab I."/>
            <person name="Arumugam K."/>
            <person name="Haryono M."/>
            <person name="Liu X."/>
            <person name="Roy S."/>
            <person name="Zuniga-Montanez R.E."/>
            <person name="Qiu G."/>
            <person name="Drautz-Moses D.I."/>
            <person name="Law Y.Y."/>
            <person name="Wuertz S."/>
            <person name="Lauro F.M."/>
            <person name="Huson D.H."/>
            <person name="Williams R.B."/>
        </authorList>
    </citation>
    <scope>NUCLEOTIDE SEQUENCE [LARGE SCALE GENOMIC DNA]</scope>
    <source>
        <strain evidence="7">SSD2</strain>
    </source>
</reference>
<organism evidence="7 8">
    <name type="scientific">Candidatus Thiothrix singaporensis</name>
    <dbReference type="NCBI Taxonomy" id="2799669"/>
    <lineage>
        <taxon>Bacteria</taxon>
        <taxon>Pseudomonadati</taxon>
        <taxon>Pseudomonadota</taxon>
        <taxon>Gammaproteobacteria</taxon>
        <taxon>Thiotrichales</taxon>
        <taxon>Thiotrichaceae</taxon>
        <taxon>Thiothrix</taxon>
    </lineage>
</organism>
<evidence type="ECO:0000256" key="4">
    <source>
        <dbReference type="ARBA" id="ARBA00022801"/>
    </source>
</evidence>
<keyword evidence="1 5" id="KW-1277">Toxin-antitoxin system</keyword>
<comment type="cofactor">
    <cofactor evidence="5">
        <name>Mg(2+)</name>
        <dbReference type="ChEBI" id="CHEBI:18420"/>
    </cofactor>
</comment>
<keyword evidence="5" id="KW-0460">Magnesium</keyword>
<evidence type="ECO:0000256" key="3">
    <source>
        <dbReference type="ARBA" id="ARBA00022723"/>
    </source>
</evidence>
<dbReference type="Pfam" id="PF01850">
    <property type="entry name" value="PIN"/>
    <property type="match status" value="1"/>
</dbReference>
<keyword evidence="4 5" id="KW-0378">Hydrolase</keyword>
<accession>A0A7L6ATA1</accession>
<dbReference type="GO" id="GO:0090729">
    <property type="term" value="F:toxin activity"/>
    <property type="evidence" value="ECO:0007669"/>
    <property type="project" value="UniProtKB-KW"/>
</dbReference>
<feature type="binding site" evidence="5">
    <location>
        <position position="5"/>
    </location>
    <ligand>
        <name>Mg(2+)</name>
        <dbReference type="ChEBI" id="CHEBI:18420"/>
    </ligand>
</feature>
<dbReference type="EMBL" id="CP059265">
    <property type="protein sequence ID" value="QLQ32157.1"/>
    <property type="molecule type" value="Genomic_DNA"/>
</dbReference>
<dbReference type="AlphaFoldDB" id="A0A7L6ATA1"/>
<dbReference type="GO" id="GO:0000287">
    <property type="term" value="F:magnesium ion binding"/>
    <property type="evidence" value="ECO:0007669"/>
    <property type="project" value="UniProtKB-UniRule"/>
</dbReference>
<dbReference type="CDD" id="cd18683">
    <property type="entry name" value="PIN_VapC-like"/>
    <property type="match status" value="1"/>
</dbReference>
<keyword evidence="8" id="KW-1185">Reference proteome</keyword>
<evidence type="ECO:0000313" key="8">
    <source>
        <dbReference type="Proteomes" id="UP000510621"/>
    </source>
</evidence>